<name>A0A096AAX2_9BACT</name>
<evidence type="ECO:0000313" key="2">
    <source>
        <dbReference type="Proteomes" id="UP000029578"/>
    </source>
</evidence>
<protein>
    <submittedName>
        <fullName evidence="1">Uncharacterized protein</fullName>
    </submittedName>
</protein>
<proteinExistence type="predicted"/>
<accession>A0A096AAX2</accession>
<dbReference type="AlphaFoldDB" id="A0A096AAX2"/>
<organism evidence="1 2">
    <name type="scientific">Prevotella melaninogenica DNF00666</name>
    <dbReference type="NCBI Taxonomy" id="1401073"/>
    <lineage>
        <taxon>Bacteria</taxon>
        <taxon>Pseudomonadati</taxon>
        <taxon>Bacteroidota</taxon>
        <taxon>Bacteroidia</taxon>
        <taxon>Bacteroidales</taxon>
        <taxon>Prevotellaceae</taxon>
        <taxon>Prevotella</taxon>
    </lineage>
</organism>
<dbReference type="Proteomes" id="UP000029578">
    <property type="component" value="Unassembled WGS sequence"/>
</dbReference>
<dbReference type="EMBL" id="JRNS01000498">
    <property type="protein sequence ID" value="KGF44095.1"/>
    <property type="molecule type" value="Genomic_DNA"/>
</dbReference>
<comment type="caution">
    <text evidence="1">The sequence shown here is derived from an EMBL/GenBank/DDBJ whole genome shotgun (WGS) entry which is preliminary data.</text>
</comment>
<reference evidence="1 2" key="1">
    <citation type="submission" date="2014-07" db="EMBL/GenBank/DDBJ databases">
        <authorList>
            <person name="McCorrison J."/>
            <person name="Sanka R."/>
            <person name="Torralba M."/>
            <person name="Gillis M."/>
            <person name="Haft D.H."/>
            <person name="Methe B."/>
            <person name="Sutton G."/>
            <person name="Nelson K.E."/>
        </authorList>
    </citation>
    <scope>NUCLEOTIDE SEQUENCE [LARGE SCALE GENOMIC DNA]</scope>
    <source>
        <strain evidence="1 2">DNF00666</strain>
    </source>
</reference>
<sequence length="108" mass="12538">MLVDNKNLLTINTNNMERTYNVLLTYDIDSRHTEVRNTLIEEYGFKDIIIGNNGTRCYLPNTTLLKRNTTKEDVHNIIKNVCKMLNANLKRTISSECSNWIALQGEKF</sequence>
<evidence type="ECO:0000313" key="1">
    <source>
        <dbReference type="EMBL" id="KGF44095.1"/>
    </source>
</evidence>
<gene>
    <name evidence="1" type="ORF">HMPREF0661_10870</name>
</gene>